<dbReference type="SMART" id="SM00240">
    <property type="entry name" value="FHA"/>
    <property type="match status" value="1"/>
</dbReference>
<dbReference type="Pfam" id="PF00498">
    <property type="entry name" value="FHA"/>
    <property type="match status" value="1"/>
</dbReference>
<gene>
    <name evidence="3" type="ORF">ATB98_05945</name>
</gene>
<dbReference type="PROSITE" id="PS50006">
    <property type="entry name" value="FHA_DOMAIN"/>
    <property type="match status" value="1"/>
</dbReference>
<dbReference type="Gene3D" id="2.60.200.20">
    <property type="match status" value="1"/>
</dbReference>
<evidence type="ECO:0000313" key="3">
    <source>
        <dbReference type="EMBL" id="OAP41959.1"/>
    </source>
</evidence>
<evidence type="ECO:0000313" key="4">
    <source>
        <dbReference type="Proteomes" id="UP000078507"/>
    </source>
</evidence>
<feature type="region of interest" description="Disordered" evidence="1">
    <location>
        <begin position="204"/>
        <end position="230"/>
    </location>
</feature>
<name>A0A178Y306_SINSA</name>
<dbReference type="Proteomes" id="UP000078507">
    <property type="component" value="Unassembled WGS sequence"/>
</dbReference>
<dbReference type="InterPro" id="IPR000253">
    <property type="entry name" value="FHA_dom"/>
</dbReference>
<sequence length="402" mass="43957">MRLELRQIAGEAVRAGQEGWAFERGRRTIGRGADCDWQTPDPRRLVSKHHCTIERDREGFILRDQSANGSLVDGVQLREGDSARLSDGSRIAFGGLAFSVRISGEPDRDLDDPDTRLTLSDEPLTISSILADVAPGGYTGDGILGRRGADLTDLPPAAPSKKAGVKSSRDVEIGWEGAPPIDGLARPILPDDWNADFDNSNRYEHQPAPHVAIPEPKRRQKSVPAPDEEAADATVIAPVAGKSAGAAMSPSAALHDASPLLKRLENLLDQMDEALAGAYSTFELAPPAATGDDDFLADDREQALLDRLQGLIALQIGLNERLGRLVNEASHMLEPRIIEARVDAEPRRLPWLNDRSYWQAYRAQFEKDERQLSLRELLRAAMLGTGEGEDHRDTAGRTRPDK</sequence>
<dbReference type="OrthoDB" id="273564at2"/>
<dbReference type="CDD" id="cd00060">
    <property type="entry name" value="FHA"/>
    <property type="match status" value="1"/>
</dbReference>
<dbReference type="AlphaFoldDB" id="A0A178Y306"/>
<accession>A0A178Y306</accession>
<dbReference type="InterPro" id="IPR008984">
    <property type="entry name" value="SMAD_FHA_dom_sf"/>
</dbReference>
<comment type="caution">
    <text evidence="3">The sequence shown here is derived from an EMBL/GenBank/DDBJ whole genome shotgun (WGS) entry which is preliminary data.</text>
</comment>
<dbReference type="EMBL" id="LNQB01000083">
    <property type="protein sequence ID" value="OAP41959.1"/>
    <property type="molecule type" value="Genomic_DNA"/>
</dbReference>
<reference evidence="3 4" key="1">
    <citation type="submission" date="2015-11" db="EMBL/GenBank/DDBJ databases">
        <title>Ensifer anhuiense sp. nov., an effective nitrogen fixation bacterium with Glycine soja.</title>
        <authorList>
            <person name="Yan H."/>
            <person name="Chen W."/>
        </authorList>
    </citation>
    <scope>NUCLEOTIDE SEQUENCE [LARGE SCALE GENOMIC DNA]</scope>
    <source>
        <strain evidence="3 4">LMG 7837</strain>
    </source>
</reference>
<organism evidence="3 4">
    <name type="scientific">Sinorhizobium saheli</name>
    <dbReference type="NCBI Taxonomy" id="36856"/>
    <lineage>
        <taxon>Bacteria</taxon>
        <taxon>Pseudomonadati</taxon>
        <taxon>Pseudomonadota</taxon>
        <taxon>Alphaproteobacteria</taxon>
        <taxon>Hyphomicrobiales</taxon>
        <taxon>Rhizobiaceae</taxon>
        <taxon>Sinorhizobium/Ensifer group</taxon>
        <taxon>Sinorhizobium</taxon>
    </lineage>
</organism>
<evidence type="ECO:0000256" key="1">
    <source>
        <dbReference type="SAM" id="MobiDB-lite"/>
    </source>
</evidence>
<keyword evidence="4" id="KW-1185">Reference proteome</keyword>
<proteinExistence type="predicted"/>
<feature type="domain" description="FHA" evidence="2">
    <location>
        <begin position="27"/>
        <end position="77"/>
    </location>
</feature>
<dbReference type="STRING" id="36856.ATB98_05945"/>
<evidence type="ECO:0000259" key="2">
    <source>
        <dbReference type="PROSITE" id="PS50006"/>
    </source>
</evidence>
<dbReference type="SUPFAM" id="SSF49879">
    <property type="entry name" value="SMAD/FHA domain"/>
    <property type="match status" value="1"/>
</dbReference>
<dbReference type="RefSeq" id="WP_066876690.1">
    <property type="nucleotide sequence ID" value="NZ_LNQB01000083.1"/>
</dbReference>
<protein>
    <recommendedName>
        <fullName evidence="2">FHA domain-containing protein</fullName>
    </recommendedName>
</protein>